<keyword evidence="2" id="KW-0812">Transmembrane</keyword>
<sequence length="226" mass="25850">MLCSGVGKVRPNIILLGYKQDWSTCPKEALEEYFKVVEEAFDLYMGVGILRCPGGMDFSTVLLPPKEDWEEAVVVEEKDEVDDNKKKKKKSQKSKKEDGQIYRARGGGALPKAVIDNITRFQQKQKSGYIDVWWLYDDGGLTILLPHIISQRSQFANCTIRIFCLARSRGDLEFEQRSMVSLLRRFRIDFSDVIVINTQEKAKTSTVQEFERSISHLDLSSVELMA</sequence>
<evidence type="ECO:0000256" key="2">
    <source>
        <dbReference type="ARBA" id="ARBA00022692"/>
    </source>
</evidence>
<dbReference type="OrthoDB" id="2020542at2759"/>
<feature type="non-terminal residue" evidence="6">
    <location>
        <position position="226"/>
    </location>
</feature>
<organism evidence="6">
    <name type="scientific">Cyprideis torosa</name>
    <dbReference type="NCBI Taxonomy" id="163714"/>
    <lineage>
        <taxon>Eukaryota</taxon>
        <taxon>Metazoa</taxon>
        <taxon>Ecdysozoa</taxon>
        <taxon>Arthropoda</taxon>
        <taxon>Crustacea</taxon>
        <taxon>Oligostraca</taxon>
        <taxon>Ostracoda</taxon>
        <taxon>Podocopa</taxon>
        <taxon>Podocopida</taxon>
        <taxon>Cytherocopina</taxon>
        <taxon>Cytheroidea</taxon>
        <taxon>Cytherideidae</taxon>
        <taxon>Cyprideis</taxon>
    </lineage>
</organism>
<accession>A0A7R8ZVU5</accession>
<comment type="subcellular location">
    <subcellularLocation>
        <location evidence="1">Membrane</location>
        <topology evidence="1">Multi-pass membrane protein</topology>
    </subcellularLocation>
</comment>
<keyword evidence="4" id="KW-0472">Membrane</keyword>
<keyword evidence="3" id="KW-1133">Transmembrane helix</keyword>
<dbReference type="GO" id="GO:0006884">
    <property type="term" value="P:cell volume homeostasis"/>
    <property type="evidence" value="ECO:0007669"/>
    <property type="project" value="TreeGrafter"/>
</dbReference>
<protein>
    <recommendedName>
        <fullName evidence="5">SLC12A transporter C-terminal domain-containing protein</fullName>
    </recommendedName>
</protein>
<dbReference type="InterPro" id="IPR018491">
    <property type="entry name" value="SLC12_C"/>
</dbReference>
<dbReference type="GO" id="GO:0055078">
    <property type="term" value="P:sodium ion homeostasis"/>
    <property type="evidence" value="ECO:0007669"/>
    <property type="project" value="TreeGrafter"/>
</dbReference>
<dbReference type="InterPro" id="IPR004842">
    <property type="entry name" value="SLC12A_fam"/>
</dbReference>
<dbReference type="GO" id="GO:0016020">
    <property type="term" value="C:membrane"/>
    <property type="evidence" value="ECO:0007669"/>
    <property type="project" value="UniProtKB-SubCell"/>
</dbReference>
<reference evidence="6" key="1">
    <citation type="submission" date="2020-11" db="EMBL/GenBank/DDBJ databases">
        <authorList>
            <person name="Tran Van P."/>
        </authorList>
    </citation>
    <scope>NUCLEOTIDE SEQUENCE</scope>
</reference>
<name>A0A7R8ZVU5_9CRUS</name>
<dbReference type="PANTHER" id="PTHR11827:SF103">
    <property type="entry name" value="SODIUM CHLORIDE COTRANSPORTER 69, ISOFORM E"/>
    <property type="match status" value="1"/>
</dbReference>
<proteinExistence type="predicted"/>
<evidence type="ECO:0000313" key="6">
    <source>
        <dbReference type="EMBL" id="CAD7238815.1"/>
    </source>
</evidence>
<evidence type="ECO:0000256" key="1">
    <source>
        <dbReference type="ARBA" id="ARBA00004141"/>
    </source>
</evidence>
<evidence type="ECO:0000256" key="4">
    <source>
        <dbReference type="ARBA" id="ARBA00023136"/>
    </source>
</evidence>
<evidence type="ECO:0000259" key="5">
    <source>
        <dbReference type="Pfam" id="PF03522"/>
    </source>
</evidence>
<dbReference type="GO" id="GO:0055075">
    <property type="term" value="P:potassium ion homeostasis"/>
    <property type="evidence" value="ECO:0007669"/>
    <property type="project" value="TreeGrafter"/>
</dbReference>
<dbReference type="GO" id="GO:0008511">
    <property type="term" value="F:sodium:potassium:chloride symporter activity"/>
    <property type="evidence" value="ECO:0007669"/>
    <property type="project" value="TreeGrafter"/>
</dbReference>
<feature type="domain" description="SLC12A transporter C-terminal" evidence="5">
    <location>
        <begin position="78"/>
        <end position="218"/>
    </location>
</feature>
<dbReference type="AlphaFoldDB" id="A0A7R8ZVU5"/>
<dbReference type="PANTHER" id="PTHR11827">
    <property type="entry name" value="SOLUTE CARRIER FAMILY 12, CATION COTRANSPORTERS"/>
    <property type="match status" value="1"/>
</dbReference>
<evidence type="ECO:0000256" key="3">
    <source>
        <dbReference type="ARBA" id="ARBA00022989"/>
    </source>
</evidence>
<dbReference type="Pfam" id="PF03522">
    <property type="entry name" value="SLC12"/>
    <property type="match status" value="1"/>
</dbReference>
<gene>
    <name evidence="6" type="ORF">CTOB1V02_LOCUS16630</name>
</gene>
<dbReference type="GO" id="GO:0055064">
    <property type="term" value="P:chloride ion homeostasis"/>
    <property type="evidence" value="ECO:0007669"/>
    <property type="project" value="TreeGrafter"/>
</dbReference>
<dbReference type="GO" id="GO:1990573">
    <property type="term" value="P:potassium ion import across plasma membrane"/>
    <property type="evidence" value="ECO:0007669"/>
    <property type="project" value="TreeGrafter"/>
</dbReference>
<dbReference type="EMBL" id="OB709369">
    <property type="protein sequence ID" value="CAD7238815.1"/>
    <property type="molecule type" value="Genomic_DNA"/>
</dbReference>